<accession>A0A066Z0T8</accession>
<dbReference type="eggNOG" id="ENOG5030QMD">
    <property type="taxonomic scope" value="Bacteria"/>
</dbReference>
<proteinExistence type="predicted"/>
<feature type="region of interest" description="Disordered" evidence="1">
    <location>
        <begin position="71"/>
        <end position="131"/>
    </location>
</feature>
<feature type="compositionally biased region" description="Low complexity" evidence="1">
    <location>
        <begin position="71"/>
        <end position="80"/>
    </location>
</feature>
<name>A0A066Z0T8_9ACTN</name>
<dbReference type="HOGENOM" id="CLU_914596_0_0_11"/>
<evidence type="ECO:0000313" key="4">
    <source>
        <dbReference type="Proteomes" id="UP000027178"/>
    </source>
</evidence>
<organism evidence="3 4">
    <name type="scientific">Kitasatospora cheerisanensis KCTC 2395</name>
    <dbReference type="NCBI Taxonomy" id="1348663"/>
    <lineage>
        <taxon>Bacteria</taxon>
        <taxon>Bacillati</taxon>
        <taxon>Actinomycetota</taxon>
        <taxon>Actinomycetes</taxon>
        <taxon>Kitasatosporales</taxon>
        <taxon>Streptomycetaceae</taxon>
        <taxon>Kitasatospora</taxon>
    </lineage>
</organism>
<dbReference type="PATRIC" id="fig|1348663.4.peg.3612"/>
<dbReference type="Proteomes" id="UP000027178">
    <property type="component" value="Unassembled WGS sequence"/>
</dbReference>
<dbReference type="RefSeq" id="WP_035864125.1">
    <property type="nucleotide sequence ID" value="NZ_KK853997.1"/>
</dbReference>
<keyword evidence="4" id="KW-1185">Reference proteome</keyword>
<keyword evidence="2" id="KW-0472">Membrane</keyword>
<feature type="compositionally biased region" description="Low complexity" evidence="1">
    <location>
        <begin position="87"/>
        <end position="129"/>
    </location>
</feature>
<protein>
    <submittedName>
        <fullName evidence="3">Uncharacterized protein</fullName>
    </submittedName>
</protein>
<gene>
    <name evidence="3" type="ORF">KCH_37520</name>
</gene>
<keyword evidence="2" id="KW-0812">Transmembrane</keyword>
<dbReference type="AlphaFoldDB" id="A0A066Z0T8"/>
<evidence type="ECO:0000256" key="2">
    <source>
        <dbReference type="SAM" id="Phobius"/>
    </source>
</evidence>
<reference evidence="3 4" key="1">
    <citation type="submission" date="2014-05" db="EMBL/GenBank/DDBJ databases">
        <title>Draft Genome Sequence of Kitasatospora cheerisanensis KCTC 2395.</title>
        <authorList>
            <person name="Nam D.H."/>
        </authorList>
    </citation>
    <scope>NUCLEOTIDE SEQUENCE [LARGE SCALE GENOMIC DNA]</scope>
    <source>
        <strain evidence="3 4">KCTC 2395</strain>
    </source>
</reference>
<keyword evidence="2" id="KW-1133">Transmembrane helix</keyword>
<evidence type="ECO:0000313" key="3">
    <source>
        <dbReference type="EMBL" id="KDN83961.1"/>
    </source>
</evidence>
<comment type="caution">
    <text evidence="3">The sequence shown here is derived from an EMBL/GenBank/DDBJ whole genome shotgun (WGS) entry which is preliminary data.</text>
</comment>
<dbReference type="EMBL" id="JNBY01000093">
    <property type="protein sequence ID" value="KDN83961.1"/>
    <property type="molecule type" value="Genomic_DNA"/>
</dbReference>
<feature type="transmembrane region" description="Helical" evidence="2">
    <location>
        <begin position="43"/>
        <end position="64"/>
    </location>
</feature>
<evidence type="ECO:0000256" key="1">
    <source>
        <dbReference type="SAM" id="MobiDB-lite"/>
    </source>
</evidence>
<sequence length="304" mass="31608">MSTNDHEDLSHALEVLADRQLPPGSAPTAELLRRGRNRRRLRAAAMTGTAAAVAGMTMGTLFIGGPVPSSAVGPAAAAASDLPSDKPTGSAKPSGTPSGKPSGSPSGKPSGTPSGKPSGTPSTKTSNSPVLNPTVEDLLAARNPAGYRIVNRYNDPDPTPGSGLRYRVATTEFLAQEGDWPDPNHPPRTGDLGIEITHVKGMAPGTTYQPNPDCEGTPNCTITHRPDGSVLMVKLPPAAGDLYTWQATLYGTDGSIVSATEDNSPMMGQNPVLLPLLDGDRLTALVLDPVWKQVVSSLETQFPH</sequence>